<dbReference type="PANTHER" id="PTHR43515:SF1">
    <property type="entry name" value="THREONINE SYNTHASE-LIKE 1"/>
    <property type="match status" value="1"/>
</dbReference>
<dbReference type="Pfam" id="PF14821">
    <property type="entry name" value="Thr_synth_N"/>
    <property type="match status" value="1"/>
</dbReference>
<dbReference type="InterPro" id="IPR001926">
    <property type="entry name" value="TrpB-like_PALP"/>
</dbReference>
<dbReference type="Proteomes" id="UP001139006">
    <property type="component" value="Unassembled WGS sequence"/>
</dbReference>
<keyword evidence="3 5" id="KW-0663">Pyridoxal phosphate</keyword>
<sequence length="497" mass="54514">MSTLYRSTRDENAEPITASQAVLQGLSPDGGLYVPTKLTKINVALENLVSLTYQELAYQILQPFFSDYTAEELRNCINAAYADNFSTPVIAPVTYYAGNAYLELFHGPTIAFKDIALQLLPHLLTTAAKKNNSTKEIVILTATSGDTGKAAMAGFANVDKTQICVFYPKDGVSPIQEKQMVTQTGNNTHVIGITGNFDVAQTNVKNIFNNKTLVKKLADRGYQFSSANSINIGRLFPQIVYYFYAYGQLIKDKKIKCGQKVNFSVPTGNFGDILAGYFAKKLGLPINKLICASNKNNVLTDFFNEGVYDKKRPFYVTSSPSMDILVSSNLERLLFYISNEDAKTTADLMSQLNTTGQYSLTDLMKANLTDFAAGYASEEQTLAEIARVYSEENVAIDPHTAVASAVANQYKKATGDLTPMIVVSTASPYKFPQTVLSALGDSTSVSGLESVKLLHEKIKTPLPETVKKLFKATTIHNTVVTPEKMEQAVKQLLLKEN</sequence>
<dbReference type="InterPro" id="IPR036052">
    <property type="entry name" value="TrpB-like_PALP_sf"/>
</dbReference>
<evidence type="ECO:0000313" key="8">
    <source>
        <dbReference type="EMBL" id="MCP0887602.1"/>
    </source>
</evidence>
<gene>
    <name evidence="8" type="primary">thrC</name>
    <name evidence="8" type="ORF">LB941_09690</name>
</gene>
<dbReference type="InterPro" id="IPR004450">
    <property type="entry name" value="Thr_synthase-like"/>
</dbReference>
<evidence type="ECO:0000313" key="9">
    <source>
        <dbReference type="Proteomes" id="UP001139006"/>
    </source>
</evidence>
<protein>
    <recommendedName>
        <fullName evidence="4">Threonine synthase</fullName>
        <ecNumber evidence="4">4.2.3.1</ecNumber>
    </recommendedName>
</protein>
<comment type="similarity">
    <text evidence="2">Belongs to the threonine synthase family.</text>
</comment>
<comment type="caution">
    <text evidence="8">The sequence shown here is derived from an EMBL/GenBank/DDBJ whole genome shotgun (WGS) entry which is preliminary data.</text>
</comment>
<dbReference type="CDD" id="cd01560">
    <property type="entry name" value="Thr-synth_2"/>
    <property type="match status" value="1"/>
</dbReference>
<evidence type="ECO:0000259" key="6">
    <source>
        <dbReference type="Pfam" id="PF00291"/>
    </source>
</evidence>
<dbReference type="InterPro" id="IPR029144">
    <property type="entry name" value="Thr_synth_N"/>
</dbReference>
<dbReference type="GO" id="GO:0004795">
    <property type="term" value="F:threonine synthase activity"/>
    <property type="evidence" value="ECO:0007669"/>
    <property type="project" value="UniProtKB-UniRule"/>
</dbReference>
<organism evidence="8 9">
    <name type="scientific">Ligilactobacillus ubinensis</name>
    <dbReference type="NCBI Taxonomy" id="2876789"/>
    <lineage>
        <taxon>Bacteria</taxon>
        <taxon>Bacillati</taxon>
        <taxon>Bacillota</taxon>
        <taxon>Bacilli</taxon>
        <taxon>Lactobacillales</taxon>
        <taxon>Lactobacillaceae</taxon>
        <taxon>Ligilactobacillus</taxon>
    </lineage>
</organism>
<keyword evidence="8" id="KW-0456">Lyase</keyword>
<evidence type="ECO:0000256" key="1">
    <source>
        <dbReference type="ARBA" id="ARBA00001933"/>
    </source>
</evidence>
<dbReference type="InterPro" id="IPR037158">
    <property type="entry name" value="Thr_synth_N_sf"/>
</dbReference>
<dbReference type="Gene3D" id="3.90.1380.10">
    <property type="entry name" value="Threonine synthase, N-terminal domain"/>
    <property type="match status" value="1"/>
</dbReference>
<dbReference type="GO" id="GO:0009088">
    <property type="term" value="P:threonine biosynthetic process"/>
    <property type="evidence" value="ECO:0007669"/>
    <property type="project" value="UniProtKB-UniRule"/>
</dbReference>
<dbReference type="Pfam" id="PF00291">
    <property type="entry name" value="PALP"/>
    <property type="match status" value="1"/>
</dbReference>
<dbReference type="EMBL" id="JAIULA010000021">
    <property type="protein sequence ID" value="MCP0887602.1"/>
    <property type="molecule type" value="Genomic_DNA"/>
</dbReference>
<accession>A0A9X2FKZ1</accession>
<dbReference type="Gene3D" id="3.40.50.1100">
    <property type="match status" value="2"/>
</dbReference>
<evidence type="ECO:0000259" key="7">
    <source>
        <dbReference type="Pfam" id="PF14821"/>
    </source>
</evidence>
<dbReference type="GO" id="GO:0005737">
    <property type="term" value="C:cytoplasm"/>
    <property type="evidence" value="ECO:0007669"/>
    <property type="project" value="TreeGrafter"/>
</dbReference>
<reference evidence="8 9" key="1">
    <citation type="journal article" date="2023" name="Int. J. Syst. Evol. Microbiol.">
        <title>Ligilactobacillus ubinensis sp. nov., a novel species isolated from the wild ferment of a durian fruit (Durio zibethinus).</title>
        <authorList>
            <person name="Heng Y.C."/>
            <person name="Menon N."/>
            <person name="Chen B."/>
            <person name="Loo B.Z.L."/>
            <person name="Wong G.W.J."/>
            <person name="Lim A.C.H."/>
            <person name="Silvaraju S."/>
            <person name="Kittelmann S."/>
        </authorList>
    </citation>
    <scope>NUCLEOTIDE SEQUENCE [LARGE SCALE GENOMIC DNA]</scope>
    <source>
        <strain evidence="8 9">WILCCON 0076</strain>
    </source>
</reference>
<name>A0A9X2FKZ1_9LACO</name>
<dbReference type="RefSeq" id="WP_253361631.1">
    <property type="nucleotide sequence ID" value="NZ_JAIULA010000021.1"/>
</dbReference>
<dbReference type="PANTHER" id="PTHR43515">
    <property type="entry name" value="THREONINE SYNTHASE-LIKE 1"/>
    <property type="match status" value="1"/>
</dbReference>
<dbReference type="SUPFAM" id="SSF53686">
    <property type="entry name" value="Tryptophan synthase beta subunit-like PLP-dependent enzymes"/>
    <property type="match status" value="1"/>
</dbReference>
<comment type="cofactor">
    <cofactor evidence="1 5">
        <name>pyridoxal 5'-phosphate</name>
        <dbReference type="ChEBI" id="CHEBI:597326"/>
    </cofactor>
</comment>
<proteinExistence type="inferred from homology"/>
<dbReference type="AlphaFoldDB" id="A0A9X2FKZ1"/>
<evidence type="ECO:0000256" key="5">
    <source>
        <dbReference type="PIRSR" id="PIRSR604450-51"/>
    </source>
</evidence>
<keyword evidence="9" id="KW-1185">Reference proteome</keyword>
<evidence type="ECO:0000256" key="4">
    <source>
        <dbReference type="NCBIfam" id="TIGR00260"/>
    </source>
</evidence>
<evidence type="ECO:0000256" key="3">
    <source>
        <dbReference type="ARBA" id="ARBA00022898"/>
    </source>
</evidence>
<feature type="domain" description="Tryptophan synthase beta chain-like PALP" evidence="6">
    <location>
        <begin position="103"/>
        <end position="414"/>
    </location>
</feature>
<dbReference type="NCBIfam" id="TIGR00260">
    <property type="entry name" value="thrC"/>
    <property type="match status" value="1"/>
</dbReference>
<evidence type="ECO:0000256" key="2">
    <source>
        <dbReference type="ARBA" id="ARBA00005517"/>
    </source>
</evidence>
<feature type="domain" description="Threonine synthase N-terminal" evidence="7">
    <location>
        <begin position="5"/>
        <end position="81"/>
    </location>
</feature>
<dbReference type="EC" id="4.2.3.1" evidence="4"/>
<feature type="modified residue" description="N6-(pyridoxal phosphate)lysine" evidence="5">
    <location>
        <position position="113"/>
    </location>
</feature>